<evidence type="ECO:0000313" key="7">
    <source>
        <dbReference type="Proteomes" id="UP000267029"/>
    </source>
</evidence>
<evidence type="ECO:0000256" key="1">
    <source>
        <dbReference type="ARBA" id="ARBA00022679"/>
    </source>
</evidence>
<feature type="compositionally biased region" description="Basic and acidic residues" evidence="4">
    <location>
        <begin position="452"/>
        <end position="461"/>
    </location>
</feature>
<dbReference type="SMART" id="SM00212">
    <property type="entry name" value="UBCc"/>
    <property type="match status" value="2"/>
</dbReference>
<evidence type="ECO:0000256" key="2">
    <source>
        <dbReference type="ARBA" id="ARBA00022786"/>
    </source>
</evidence>
<evidence type="ECO:0000256" key="3">
    <source>
        <dbReference type="PROSITE-ProRule" id="PRU10133"/>
    </source>
</evidence>
<dbReference type="STRING" id="53468.A0A0R3UMH4"/>
<dbReference type="Proteomes" id="UP000267029">
    <property type="component" value="Unassembled WGS sequence"/>
</dbReference>
<organism evidence="6 7">
    <name type="scientific">Mesocestoides corti</name>
    <name type="common">Flatworm</name>
    <dbReference type="NCBI Taxonomy" id="53468"/>
    <lineage>
        <taxon>Eukaryota</taxon>
        <taxon>Metazoa</taxon>
        <taxon>Spiralia</taxon>
        <taxon>Lophotrochozoa</taxon>
        <taxon>Platyhelminthes</taxon>
        <taxon>Cestoda</taxon>
        <taxon>Eucestoda</taxon>
        <taxon>Cyclophyllidea</taxon>
        <taxon>Mesocestoididae</taxon>
        <taxon>Mesocestoides</taxon>
    </lineage>
</organism>
<evidence type="ECO:0000313" key="6">
    <source>
        <dbReference type="EMBL" id="VDD82946.1"/>
    </source>
</evidence>
<dbReference type="Pfam" id="PF00179">
    <property type="entry name" value="UQ_con"/>
    <property type="match status" value="2"/>
</dbReference>
<evidence type="ECO:0000259" key="5">
    <source>
        <dbReference type="PROSITE" id="PS50127"/>
    </source>
</evidence>
<evidence type="ECO:0000256" key="4">
    <source>
        <dbReference type="SAM" id="MobiDB-lite"/>
    </source>
</evidence>
<dbReference type="Gene3D" id="3.10.110.10">
    <property type="entry name" value="Ubiquitin Conjugating Enzyme"/>
    <property type="match status" value="2"/>
</dbReference>
<feature type="region of interest" description="Disordered" evidence="4">
    <location>
        <begin position="1266"/>
        <end position="1355"/>
    </location>
</feature>
<proteinExistence type="predicted"/>
<feature type="active site" description="Glycyl thioester intermediate" evidence="3">
    <location>
        <position position="937"/>
    </location>
</feature>
<reference evidence="6 7" key="1">
    <citation type="submission" date="2018-10" db="EMBL/GenBank/DDBJ databases">
        <authorList>
            <consortium name="Pathogen Informatics"/>
        </authorList>
    </citation>
    <scope>NUCLEOTIDE SEQUENCE [LARGE SCALE GENOMIC DNA]</scope>
</reference>
<dbReference type="PANTHER" id="PTHR24068">
    <property type="entry name" value="UBIQUITIN-CONJUGATING ENZYME E2"/>
    <property type="match status" value="1"/>
</dbReference>
<feature type="domain" description="UBC core" evidence="5">
    <location>
        <begin position="851"/>
        <end position="1000"/>
    </location>
</feature>
<accession>A0A0R3UMH4</accession>
<feature type="active site" description="Glycyl thioester intermediate" evidence="3">
    <location>
        <position position="91"/>
    </location>
</feature>
<dbReference type="InterPro" id="IPR016135">
    <property type="entry name" value="UBQ-conjugating_enzyme/RWD"/>
</dbReference>
<dbReference type="InterPro" id="IPR023313">
    <property type="entry name" value="UBQ-conjugating_AS"/>
</dbReference>
<dbReference type="CDD" id="cd23794">
    <property type="entry name" value="UBCc_UBE2F_UBE2M"/>
    <property type="match status" value="2"/>
</dbReference>
<dbReference type="GO" id="GO:0016740">
    <property type="term" value="F:transferase activity"/>
    <property type="evidence" value="ECO:0007669"/>
    <property type="project" value="UniProtKB-KW"/>
</dbReference>
<keyword evidence="2" id="KW-0833">Ubl conjugation pathway</keyword>
<sequence>MSHSATQRSYLKDIQQLYRTIETSTDGQASILCVGEMSVVISLHPKSGYNAHAAFTVNINCPVSYPREGPKVLFISPIFHPNIDNSSGSVCLNFLNEWLSCYNLLDVVKALLYLIEHPNFESTNNTFGYLENTDLLVKKTMRLLAGLPVNGQRFAPNQAWCEWAEAHGCLPIGEEEDDENDGASNVVEDVTQMVGVGDGQESGDEHDVVSDAVASVYKADVKEKRDGDAAVFDENVLSFANIRFSVGSETDSQSSPPYRRKYALVHIEMQRINIWNPTDSPNANTPSVFYFCELVGDRYTQMEFHSLYSTLFTGDVLRCMQSRLESRQTSSLCPWYIFYQHTHYSNHSSSTSVFDLSFLFTKKFNRPELTDDFCPWSHADGGGIWDILGSLFKRRRSSAPSTPSQDAVQGFDMAFLFNTSFEVEDSDVDKECGKEEGEDEKDEDNGMETLEVLEREEKKLDNLATSDKAASDLEENKPCYVDGNEDGGNGNTGVDDEEMSTYDQINLPEDTQTYESSRTYEMEPEVVSGLNDDGWIMNDYMWCVGTLNADMQPQWQWFFRQTRWPFRFAPQQKVDVSVHENRIPPWRASVGRLHLDVYNFCKQNRQMQNLILLNPLALSPLSPLLNLMRHAVEPKAHLTGILWMTPLDALSPLYQVPIPRQDGNSEGEELKKHPYPRPLYLRFLTLGAFLSNWLAWFSRIETYSSLGISRFPPAAVSDPVAGCHSLLNAVKTLLYLIENPNSKSANKSFEYLENRDMLAKKTMWMLAGLTVKSQEFAPNQAWCEWAEANGCLPVGEEDDDRQHKRPSGAGLLLAFCVDCMQVSVNEYNNTTDVVVSTFEVDDVGYLMSHSTTHRSYLKDIQQLYQAIETSTSGQASILSVDEMSVMISLHPKSGNNAHAAFTVKIKCPVSYPRSSSEVTFTSPIFHPNISNSSGDICLNLLDEWLSCYSLLHVVKSLLYLINNPNFESPNNTFAFLENSDLLAKKTMRVLAGLPVNGERFAPNKAWCKWAEAHGWCPVGEEEDDEGNGEVRAVCVDIRQKSDDEDDGVSDVNASAFKDNGNREFDGGAAVFDENVLSFANMQFVVASETESQFLPSFEIEQTDGYIETQRILIWSPAGSPNANISSVFYFCEPLGDDSYRMEFHDLYNTLFTGNVLHSMQSHPESRQTSSLCPWYNFFHHEHYSNQSSTASVADLAFFFSEKMLTKPILAYDFCPWSHVDGGGIWGILGGLFCERRRRYWTKNTSVENSVSGHILAILFNTSFEGEDSDTNKEYKVDEEEDEVVEEEDEEDEEEEGDENKEHEDDDGYREEEEVKDEEEDVKEMAECNGAETLKQVDANEEEVKEDAEKLGSSEEADSLLEDYGMGDVDGADEVQSNTAEVKIEDVSSYDNFTVTKDTQSSRSSKTYVEEEPDWDDSGYFTFDYFDCVEKINTKMQPQGHWFFRQTRWPFRFAPQQKVDVTPRNPKAHLTGVLWMTLVDALSPFHHVPIPRQDVRGEEEVERPYPRPLYLRLLTLTAFLSNWLAWFSRIETYSSLGISRFPTSAVSDPVAGCVL</sequence>
<dbReference type="EMBL" id="UXSR01005607">
    <property type="protein sequence ID" value="VDD82946.1"/>
    <property type="molecule type" value="Genomic_DNA"/>
</dbReference>
<feature type="domain" description="UBC core" evidence="5">
    <location>
        <begin position="5"/>
        <end position="154"/>
    </location>
</feature>
<dbReference type="SUPFAM" id="SSF54495">
    <property type="entry name" value="UBC-like"/>
    <property type="match status" value="2"/>
</dbReference>
<keyword evidence="1" id="KW-0808">Transferase</keyword>
<dbReference type="OrthoDB" id="5596422at2759"/>
<feature type="compositionally biased region" description="Acidic residues" evidence="4">
    <location>
        <begin position="1276"/>
        <end position="1321"/>
    </location>
</feature>
<feature type="region of interest" description="Disordered" evidence="4">
    <location>
        <begin position="426"/>
        <end position="497"/>
    </location>
</feature>
<dbReference type="PROSITE" id="PS00183">
    <property type="entry name" value="UBC_1"/>
    <property type="match status" value="2"/>
</dbReference>
<dbReference type="PROSITE" id="PS50127">
    <property type="entry name" value="UBC_2"/>
    <property type="match status" value="2"/>
</dbReference>
<keyword evidence="7" id="KW-1185">Reference proteome</keyword>
<name>A0A0R3UMH4_MESCO</name>
<feature type="compositionally biased region" description="Acidic residues" evidence="4">
    <location>
        <begin position="436"/>
        <end position="446"/>
    </location>
</feature>
<dbReference type="InterPro" id="IPR000608">
    <property type="entry name" value="UBC"/>
</dbReference>
<protein>
    <recommendedName>
        <fullName evidence="5">UBC core domain-containing protein</fullName>
    </recommendedName>
</protein>
<gene>
    <name evidence="6" type="ORF">MCOS_LOCUS8949</name>
</gene>